<accession>A0A9P4M8Z5</accession>
<sequence>MSEENIQLNTSSDASQNPARGGKAKVESIARPRSRMAGPLPSSDIAENVHLEEPLSARGNTTPSHGTPTKNAKPTESRDLSKQSSADVDPKRTDSVIGNPPKSVSTAVCGAVRDVGAAIVNTASKVGEKVQTIGPYESPASVAPSDVDPLAMAMLGAEKEKEDATW</sequence>
<dbReference type="EMBL" id="ML978123">
    <property type="protein sequence ID" value="KAF2102191.1"/>
    <property type="molecule type" value="Genomic_DNA"/>
</dbReference>
<protein>
    <submittedName>
        <fullName evidence="2">Uncharacterized protein</fullName>
    </submittedName>
</protein>
<evidence type="ECO:0000256" key="1">
    <source>
        <dbReference type="SAM" id="MobiDB-lite"/>
    </source>
</evidence>
<evidence type="ECO:0000313" key="3">
    <source>
        <dbReference type="Proteomes" id="UP000799772"/>
    </source>
</evidence>
<dbReference type="Proteomes" id="UP000799772">
    <property type="component" value="Unassembled WGS sequence"/>
</dbReference>
<keyword evidence="3" id="KW-1185">Reference proteome</keyword>
<feature type="compositionally biased region" description="Polar residues" evidence="1">
    <location>
        <begin position="1"/>
        <end position="18"/>
    </location>
</feature>
<comment type="caution">
    <text evidence="2">The sequence shown here is derived from an EMBL/GenBank/DDBJ whole genome shotgun (WGS) entry which is preliminary data.</text>
</comment>
<feature type="region of interest" description="Disordered" evidence="1">
    <location>
        <begin position="1"/>
        <end position="104"/>
    </location>
</feature>
<name>A0A9P4M8Z5_9PEZI</name>
<proteinExistence type="predicted"/>
<feature type="compositionally biased region" description="Polar residues" evidence="1">
    <location>
        <begin position="58"/>
        <end position="72"/>
    </location>
</feature>
<reference evidence="2" key="1">
    <citation type="journal article" date="2020" name="Stud. Mycol.">
        <title>101 Dothideomycetes genomes: a test case for predicting lifestyles and emergence of pathogens.</title>
        <authorList>
            <person name="Haridas S."/>
            <person name="Albert R."/>
            <person name="Binder M."/>
            <person name="Bloem J."/>
            <person name="Labutti K."/>
            <person name="Salamov A."/>
            <person name="Andreopoulos B."/>
            <person name="Baker S."/>
            <person name="Barry K."/>
            <person name="Bills G."/>
            <person name="Bluhm B."/>
            <person name="Cannon C."/>
            <person name="Castanera R."/>
            <person name="Culley D."/>
            <person name="Daum C."/>
            <person name="Ezra D."/>
            <person name="Gonzalez J."/>
            <person name="Henrissat B."/>
            <person name="Kuo A."/>
            <person name="Liang C."/>
            <person name="Lipzen A."/>
            <person name="Lutzoni F."/>
            <person name="Magnuson J."/>
            <person name="Mondo S."/>
            <person name="Nolan M."/>
            <person name="Ohm R."/>
            <person name="Pangilinan J."/>
            <person name="Park H.-J."/>
            <person name="Ramirez L."/>
            <person name="Alfaro M."/>
            <person name="Sun H."/>
            <person name="Tritt A."/>
            <person name="Yoshinaga Y."/>
            <person name="Zwiers L.-H."/>
            <person name="Turgeon B."/>
            <person name="Goodwin S."/>
            <person name="Spatafora J."/>
            <person name="Crous P."/>
            <person name="Grigoriev I."/>
        </authorList>
    </citation>
    <scope>NUCLEOTIDE SEQUENCE</scope>
    <source>
        <strain evidence="2">CBS 133067</strain>
    </source>
</reference>
<gene>
    <name evidence="2" type="ORF">NA57DRAFT_73623</name>
</gene>
<dbReference type="AlphaFoldDB" id="A0A9P4M8Z5"/>
<dbReference type="OrthoDB" id="3797550at2759"/>
<evidence type="ECO:0000313" key="2">
    <source>
        <dbReference type="EMBL" id="KAF2102191.1"/>
    </source>
</evidence>
<organism evidence="2 3">
    <name type="scientific">Rhizodiscina lignyota</name>
    <dbReference type="NCBI Taxonomy" id="1504668"/>
    <lineage>
        <taxon>Eukaryota</taxon>
        <taxon>Fungi</taxon>
        <taxon>Dikarya</taxon>
        <taxon>Ascomycota</taxon>
        <taxon>Pezizomycotina</taxon>
        <taxon>Dothideomycetes</taxon>
        <taxon>Pleosporomycetidae</taxon>
        <taxon>Aulographales</taxon>
        <taxon>Rhizodiscinaceae</taxon>
        <taxon>Rhizodiscina</taxon>
    </lineage>
</organism>